<dbReference type="AlphaFoldDB" id="A0A074ZEA0"/>
<dbReference type="Proteomes" id="UP000030641">
    <property type="component" value="Unassembled WGS sequence"/>
</dbReference>
<dbReference type="GeneID" id="25365599"/>
<dbReference type="OrthoDB" id="3918873at2759"/>
<keyword evidence="2" id="KW-0732">Signal</keyword>
<sequence length="402" mass="43691">MKVSTVLSIAAAVAGVAGSAKQQVRSDTVLISTAEGKSCSLAMFGEEEYLPERACLPMDPFGLLRSRTVSADDHVDRSIGTNRCVLAVFTDQFCTSDGLIIEELEPTDSKNDITGDFAFCQLQSQPDDDLFQSVMWSCGDDINPGWQLSENATSPWPTNPDDVDDDDDDDDADHIISARSISSGSSNSSISVEATRLHDHVTLSPADNTECNSAQSRDTDTKKHGHCHSFKKPFLSARATISRGRITHFNKGHDCVALVFSDYKCKDNGIELIDLNDEAALGVCHNAYLYGNLPAHSWMWLCKREVINSHLGSSSDSDASSDSDDVSTSFNNMDCSTTTQYGSSTRVLTDFITNTHVSTAVVTKTTTTIKTSTDVVAHHHTRVVPFSSAIKVCNVEVFHSEL</sequence>
<evidence type="ECO:0000313" key="4">
    <source>
        <dbReference type="Proteomes" id="UP000030641"/>
    </source>
</evidence>
<feature type="region of interest" description="Disordered" evidence="1">
    <location>
        <begin position="147"/>
        <end position="173"/>
    </location>
</feature>
<accession>A0A074ZEA0</accession>
<protein>
    <submittedName>
        <fullName evidence="3">Uncharacterized protein</fullName>
    </submittedName>
</protein>
<name>A0A074ZEA0_AURSE</name>
<feature type="region of interest" description="Disordered" evidence="1">
    <location>
        <begin position="205"/>
        <end position="225"/>
    </location>
</feature>
<evidence type="ECO:0000256" key="1">
    <source>
        <dbReference type="SAM" id="MobiDB-lite"/>
    </source>
</evidence>
<feature type="signal peptide" evidence="2">
    <location>
        <begin position="1"/>
        <end position="18"/>
    </location>
</feature>
<dbReference type="EMBL" id="KL584755">
    <property type="protein sequence ID" value="KEQ96976.1"/>
    <property type="molecule type" value="Genomic_DNA"/>
</dbReference>
<gene>
    <name evidence="3" type="ORF">AUEXF2481DRAFT_3656</name>
</gene>
<keyword evidence="4" id="KW-1185">Reference proteome</keyword>
<evidence type="ECO:0000256" key="2">
    <source>
        <dbReference type="SAM" id="SignalP"/>
    </source>
</evidence>
<evidence type="ECO:0000313" key="3">
    <source>
        <dbReference type="EMBL" id="KEQ96976.1"/>
    </source>
</evidence>
<feature type="compositionally biased region" description="Polar residues" evidence="1">
    <location>
        <begin position="147"/>
        <end position="156"/>
    </location>
</feature>
<feature type="chain" id="PRO_5001704068" evidence="2">
    <location>
        <begin position="19"/>
        <end position="402"/>
    </location>
</feature>
<proteinExistence type="predicted"/>
<dbReference type="RefSeq" id="XP_013345253.1">
    <property type="nucleotide sequence ID" value="XM_013489799.1"/>
</dbReference>
<feature type="compositionally biased region" description="Acidic residues" evidence="1">
    <location>
        <begin position="161"/>
        <end position="172"/>
    </location>
</feature>
<feature type="compositionally biased region" description="Polar residues" evidence="1">
    <location>
        <begin position="205"/>
        <end position="216"/>
    </location>
</feature>
<dbReference type="HOGENOM" id="CLU_685085_0_0_1"/>
<reference evidence="3 4" key="1">
    <citation type="journal article" date="2014" name="BMC Genomics">
        <title>Genome sequencing of four Aureobasidium pullulans varieties: biotechnological potential, stress tolerance, and description of new species.</title>
        <authorList>
            <person name="Gostin Ar C."/>
            <person name="Ohm R.A."/>
            <person name="Kogej T."/>
            <person name="Sonjak S."/>
            <person name="Turk M."/>
            <person name="Zajc J."/>
            <person name="Zalar P."/>
            <person name="Grube M."/>
            <person name="Sun H."/>
            <person name="Han J."/>
            <person name="Sharma A."/>
            <person name="Chiniquy J."/>
            <person name="Ngan C.Y."/>
            <person name="Lipzen A."/>
            <person name="Barry K."/>
            <person name="Grigoriev I.V."/>
            <person name="Gunde-Cimerman N."/>
        </authorList>
    </citation>
    <scope>NUCLEOTIDE SEQUENCE [LARGE SCALE GENOMIC DNA]</scope>
    <source>
        <strain evidence="3 4">EXF-2481</strain>
    </source>
</reference>
<dbReference type="InParanoid" id="A0A074ZEA0"/>
<organism evidence="3 4">
    <name type="scientific">Aureobasidium subglaciale (strain EXF-2481)</name>
    <name type="common">Aureobasidium pullulans var. subglaciale</name>
    <dbReference type="NCBI Taxonomy" id="1043005"/>
    <lineage>
        <taxon>Eukaryota</taxon>
        <taxon>Fungi</taxon>
        <taxon>Dikarya</taxon>
        <taxon>Ascomycota</taxon>
        <taxon>Pezizomycotina</taxon>
        <taxon>Dothideomycetes</taxon>
        <taxon>Dothideomycetidae</taxon>
        <taxon>Dothideales</taxon>
        <taxon>Saccotheciaceae</taxon>
        <taxon>Aureobasidium</taxon>
    </lineage>
</organism>